<proteinExistence type="predicted"/>
<evidence type="ECO:0000313" key="2">
    <source>
        <dbReference type="Proteomes" id="UP000827976"/>
    </source>
</evidence>
<dbReference type="Proteomes" id="UP000827976">
    <property type="component" value="Chromosome 20"/>
</dbReference>
<name>A0ACB7TS80_DIOAL</name>
<sequence>MLNMLNKKVLILLKKSRRCGDDGKLKYYALACVRVGKRISTAKSTFNPRLSTKTNCDAKINIIVGNDGCYTISSVNLEHNHALSPHKARFQRCNKKMDVYLKRRLELNDQAGIGLSKNFHSLAVESGGYENLTYTEKDCRNYIAKAKQFRLGVGDAEALGNYFSCMQHRNSNFYHLIDMDEERHLRNIFWADARSITAYEAFGDVVSFDTTYLTNKYDMPFAPFVGVNHHGQTILFGCGLLSKEDTETYIWLFRTWLECMSGKAPKAITTDQCMAIQGAIKTVFPNSHHRLCLWHIMKKIPEKLGGLSEYKAIKKILKSIVYEAVDIQEFETIWLKIIEDDNIGKNGWLTYLYTNRHRWAPVYVKGVFWDGMSTTQRSESISAFFDGYVVPTTSLKQFVEQYDNALKSKIEKENKADFATFNSSFPMLTDCHFEKQLQEAYTNEIFKLFQDELRGMLYCNLTFVRSEGATSIFQVTDILKGKNGRVRRQVCFNVYQNELEFDIRCTCRLFEFRGIICRHICKVLIEKNVKEIPSQYILPRWRKDIKRRHTYVKNCYEDIQTNEQKCVTTDYALTFLRRLKLE</sequence>
<comment type="caution">
    <text evidence="1">The sequence shown here is derived from an EMBL/GenBank/DDBJ whole genome shotgun (WGS) entry which is preliminary data.</text>
</comment>
<dbReference type="EMBL" id="CM037030">
    <property type="protein sequence ID" value="KAH7650627.1"/>
    <property type="molecule type" value="Genomic_DNA"/>
</dbReference>
<gene>
    <name evidence="1" type="ORF">IHE45_20G001700</name>
</gene>
<organism evidence="1 2">
    <name type="scientific">Dioscorea alata</name>
    <name type="common">Purple yam</name>
    <dbReference type="NCBI Taxonomy" id="55571"/>
    <lineage>
        <taxon>Eukaryota</taxon>
        <taxon>Viridiplantae</taxon>
        <taxon>Streptophyta</taxon>
        <taxon>Embryophyta</taxon>
        <taxon>Tracheophyta</taxon>
        <taxon>Spermatophyta</taxon>
        <taxon>Magnoliopsida</taxon>
        <taxon>Liliopsida</taxon>
        <taxon>Dioscoreales</taxon>
        <taxon>Dioscoreaceae</taxon>
        <taxon>Dioscorea</taxon>
    </lineage>
</organism>
<evidence type="ECO:0000313" key="1">
    <source>
        <dbReference type="EMBL" id="KAH7650627.1"/>
    </source>
</evidence>
<protein>
    <submittedName>
        <fullName evidence="1">FHY3/FAR1 family protein</fullName>
    </submittedName>
</protein>
<reference evidence="2" key="1">
    <citation type="journal article" date="2022" name="Nat. Commun.">
        <title>Chromosome evolution and the genetic basis of agronomically important traits in greater yam.</title>
        <authorList>
            <person name="Bredeson J.V."/>
            <person name="Lyons J.B."/>
            <person name="Oniyinde I.O."/>
            <person name="Okereke N.R."/>
            <person name="Kolade O."/>
            <person name="Nnabue I."/>
            <person name="Nwadili C.O."/>
            <person name="Hribova E."/>
            <person name="Parker M."/>
            <person name="Nwogha J."/>
            <person name="Shu S."/>
            <person name="Carlson J."/>
            <person name="Kariba R."/>
            <person name="Muthemba S."/>
            <person name="Knop K."/>
            <person name="Barton G.J."/>
            <person name="Sherwood A.V."/>
            <person name="Lopez-Montes A."/>
            <person name="Asiedu R."/>
            <person name="Jamnadass R."/>
            <person name="Muchugi A."/>
            <person name="Goodstein D."/>
            <person name="Egesi C.N."/>
            <person name="Featherston J."/>
            <person name="Asfaw A."/>
            <person name="Simpson G.G."/>
            <person name="Dolezel J."/>
            <person name="Hendre P.S."/>
            <person name="Van Deynze A."/>
            <person name="Kumar P.L."/>
            <person name="Obidiegwu J.E."/>
            <person name="Bhattacharjee R."/>
            <person name="Rokhsar D.S."/>
        </authorList>
    </citation>
    <scope>NUCLEOTIDE SEQUENCE [LARGE SCALE GENOMIC DNA]</scope>
    <source>
        <strain evidence="2">cv. TDa95/00328</strain>
    </source>
</reference>
<accession>A0ACB7TS80</accession>
<keyword evidence="2" id="KW-1185">Reference proteome</keyword>